<evidence type="ECO:0000256" key="10">
    <source>
        <dbReference type="ARBA" id="ARBA00048954"/>
    </source>
</evidence>
<dbReference type="EC" id="5.6.2.3" evidence="11 12"/>
<name>A0A1G1WQH4_9BACT</name>
<dbReference type="PANTHER" id="PTHR30153:SF2">
    <property type="entry name" value="REPLICATIVE DNA HELICASE"/>
    <property type="match status" value="1"/>
</dbReference>
<comment type="catalytic activity">
    <reaction evidence="10 12">
        <text>ATP + H2O = ADP + phosphate + H(+)</text>
        <dbReference type="Rhea" id="RHEA:13065"/>
        <dbReference type="ChEBI" id="CHEBI:15377"/>
        <dbReference type="ChEBI" id="CHEBI:15378"/>
        <dbReference type="ChEBI" id="CHEBI:30616"/>
        <dbReference type="ChEBI" id="CHEBI:43474"/>
        <dbReference type="ChEBI" id="CHEBI:456216"/>
        <dbReference type="EC" id="5.6.2.3"/>
    </reaction>
</comment>
<dbReference type="GO" id="GO:0043139">
    <property type="term" value="F:5'-3' DNA helicase activity"/>
    <property type="evidence" value="ECO:0007669"/>
    <property type="project" value="UniProtKB-EC"/>
</dbReference>
<dbReference type="GO" id="GO:0016887">
    <property type="term" value="F:ATP hydrolysis activity"/>
    <property type="evidence" value="ECO:0007669"/>
    <property type="project" value="RHEA"/>
</dbReference>
<evidence type="ECO:0000256" key="8">
    <source>
        <dbReference type="ARBA" id="ARBA00023125"/>
    </source>
</evidence>
<dbReference type="InterPro" id="IPR036185">
    <property type="entry name" value="DNA_heli_DnaB-like_N_sf"/>
</dbReference>
<keyword evidence="4 12" id="KW-0547">Nucleotide-binding</keyword>
<evidence type="ECO:0000256" key="3">
    <source>
        <dbReference type="ARBA" id="ARBA00022705"/>
    </source>
</evidence>
<evidence type="ECO:0000313" key="14">
    <source>
        <dbReference type="EMBL" id="OGY29992.1"/>
    </source>
</evidence>
<comment type="function">
    <text evidence="12">The main replicative DNA helicase, it participates in initiation and elongation during chromosome replication. Travels ahead of the DNA replisome, separating dsDNA into templates for DNA synthesis. A processive ATP-dependent 5'-3' DNA helicase it has DNA-dependent ATPase activity.</text>
</comment>
<dbReference type="GO" id="GO:1990077">
    <property type="term" value="C:primosome complex"/>
    <property type="evidence" value="ECO:0007669"/>
    <property type="project" value="UniProtKB-UniRule"/>
</dbReference>
<sequence length="445" mass="49846">MEAKVPPQNVEAEQAVLGALLIDKDAVVKVAPIIHPDHFYKPIHSEVYSAISALYEKRQPIDLVTLTDELKIRDKYDFVGGAGYLTTLVNIVPTSAHVENYAYIVKDRATKRRLISSAARITEWAFEEGKEVRDLLDESERELFAISQEHVTRNFIPIKDALAESFDRLEEMHQKKGGLRGVATGFKDLDKVLSGLQDSTLIILAARPSMGKTTLAMNIAQQAATKERVKVGIFSLEMSKEQLVDLMLASEANVDAWKLTTGNLTEDDFSRLSDAMGELAEAPLFIDDTPGISIMEMRTKARRLQMEHGLDLLIVDYLQLVKGPRNLENRVQEVSEISQSLKNLARELKIPVLSLSQLSRAIEIRGGNKAPQLSDLRESGAIEQDADVVMFLHREDPEMREDIKLTIAKHRSGPLGEVDLKFKGERRRFYPLDRQHAAPVKVATS</sequence>
<evidence type="ECO:0000256" key="11">
    <source>
        <dbReference type="NCBIfam" id="TIGR00665"/>
    </source>
</evidence>
<proteinExistence type="inferred from homology"/>
<dbReference type="PROSITE" id="PS51199">
    <property type="entry name" value="SF4_HELICASE"/>
    <property type="match status" value="1"/>
</dbReference>
<dbReference type="EMBL" id="MHCX01000010">
    <property type="protein sequence ID" value="OGY29992.1"/>
    <property type="molecule type" value="Genomic_DNA"/>
</dbReference>
<keyword evidence="8 12" id="KW-0238">DNA-binding</keyword>
<dbReference type="Gene3D" id="1.10.860.10">
    <property type="entry name" value="DNAb Helicase, Chain A"/>
    <property type="match status" value="1"/>
</dbReference>
<comment type="similarity">
    <text evidence="1 12">Belongs to the helicase family. DnaB subfamily.</text>
</comment>
<dbReference type="NCBIfam" id="NF004384">
    <property type="entry name" value="PRK05748.1"/>
    <property type="match status" value="1"/>
</dbReference>
<dbReference type="Pfam" id="PF03796">
    <property type="entry name" value="DnaB_C"/>
    <property type="match status" value="1"/>
</dbReference>
<organism evidence="14 15">
    <name type="scientific">Candidatus Woykebacteria bacterium RIFCSPHIGHO2_02_FULL_43_16b</name>
    <dbReference type="NCBI Taxonomy" id="1802601"/>
    <lineage>
        <taxon>Bacteria</taxon>
        <taxon>Candidatus Woykeibacteriota</taxon>
    </lineage>
</organism>
<dbReference type="GO" id="GO:0003677">
    <property type="term" value="F:DNA binding"/>
    <property type="evidence" value="ECO:0007669"/>
    <property type="project" value="UniProtKB-UniRule"/>
</dbReference>
<keyword evidence="3 12" id="KW-0235">DNA replication</keyword>
<dbReference type="GO" id="GO:0005829">
    <property type="term" value="C:cytosol"/>
    <property type="evidence" value="ECO:0007669"/>
    <property type="project" value="TreeGrafter"/>
</dbReference>
<evidence type="ECO:0000256" key="2">
    <source>
        <dbReference type="ARBA" id="ARBA00022515"/>
    </source>
</evidence>
<dbReference type="GO" id="GO:0006269">
    <property type="term" value="P:DNA replication, synthesis of primer"/>
    <property type="evidence" value="ECO:0007669"/>
    <property type="project" value="UniProtKB-UniRule"/>
</dbReference>
<evidence type="ECO:0000256" key="6">
    <source>
        <dbReference type="ARBA" id="ARBA00022806"/>
    </source>
</evidence>
<dbReference type="InterPro" id="IPR007694">
    <property type="entry name" value="DNA_helicase_DnaB-like_C"/>
</dbReference>
<evidence type="ECO:0000256" key="1">
    <source>
        <dbReference type="ARBA" id="ARBA00008428"/>
    </source>
</evidence>
<accession>A0A1G1WQH4</accession>
<dbReference type="InterPro" id="IPR016136">
    <property type="entry name" value="DNA_helicase_N/primase_C"/>
</dbReference>
<evidence type="ECO:0000313" key="15">
    <source>
        <dbReference type="Proteomes" id="UP000177821"/>
    </source>
</evidence>
<evidence type="ECO:0000259" key="13">
    <source>
        <dbReference type="PROSITE" id="PS51199"/>
    </source>
</evidence>
<dbReference type="AlphaFoldDB" id="A0A1G1WQH4"/>
<dbReference type="Pfam" id="PF00772">
    <property type="entry name" value="DnaB"/>
    <property type="match status" value="1"/>
</dbReference>
<evidence type="ECO:0000256" key="5">
    <source>
        <dbReference type="ARBA" id="ARBA00022801"/>
    </source>
</evidence>
<dbReference type="InterPro" id="IPR027417">
    <property type="entry name" value="P-loop_NTPase"/>
</dbReference>
<keyword evidence="9" id="KW-0413">Isomerase</keyword>
<keyword evidence="6 12" id="KW-0347">Helicase</keyword>
<keyword evidence="7 12" id="KW-0067">ATP-binding</keyword>
<dbReference type="PANTHER" id="PTHR30153">
    <property type="entry name" value="REPLICATIVE DNA HELICASE DNAB"/>
    <property type="match status" value="1"/>
</dbReference>
<evidence type="ECO:0000256" key="9">
    <source>
        <dbReference type="ARBA" id="ARBA00023235"/>
    </source>
</evidence>
<comment type="caution">
    <text evidence="14">The sequence shown here is derived from an EMBL/GenBank/DDBJ whole genome shotgun (WGS) entry which is preliminary data.</text>
</comment>
<dbReference type="InterPro" id="IPR007692">
    <property type="entry name" value="DNA_helicase_DnaB"/>
</dbReference>
<dbReference type="Gene3D" id="3.40.50.300">
    <property type="entry name" value="P-loop containing nucleotide triphosphate hydrolases"/>
    <property type="match status" value="1"/>
</dbReference>
<dbReference type="SUPFAM" id="SSF48024">
    <property type="entry name" value="N-terminal domain of DnaB helicase"/>
    <property type="match status" value="1"/>
</dbReference>
<reference evidence="14 15" key="1">
    <citation type="journal article" date="2016" name="Nat. Commun.">
        <title>Thousands of microbial genomes shed light on interconnected biogeochemical processes in an aquifer system.</title>
        <authorList>
            <person name="Anantharaman K."/>
            <person name="Brown C.T."/>
            <person name="Hug L.A."/>
            <person name="Sharon I."/>
            <person name="Castelle C.J."/>
            <person name="Probst A.J."/>
            <person name="Thomas B.C."/>
            <person name="Singh A."/>
            <person name="Wilkins M.J."/>
            <person name="Karaoz U."/>
            <person name="Brodie E.L."/>
            <person name="Williams K.H."/>
            <person name="Hubbard S.S."/>
            <person name="Banfield J.F."/>
        </authorList>
    </citation>
    <scope>NUCLEOTIDE SEQUENCE [LARGE SCALE GENOMIC DNA]</scope>
</reference>
<keyword evidence="2 12" id="KW-0639">Primosome</keyword>
<protein>
    <recommendedName>
        <fullName evidence="11 12">Replicative DNA helicase</fullName>
        <ecNumber evidence="11 12">5.6.2.3</ecNumber>
    </recommendedName>
</protein>
<dbReference type="NCBIfam" id="TIGR00665">
    <property type="entry name" value="DnaB"/>
    <property type="match status" value="1"/>
</dbReference>
<dbReference type="Proteomes" id="UP000177821">
    <property type="component" value="Unassembled WGS sequence"/>
</dbReference>
<dbReference type="CDD" id="cd00984">
    <property type="entry name" value="DnaB_C"/>
    <property type="match status" value="1"/>
</dbReference>
<dbReference type="FunFam" id="1.10.860.10:FF:000001">
    <property type="entry name" value="Replicative DNA helicase"/>
    <property type="match status" value="1"/>
</dbReference>
<dbReference type="GO" id="GO:0005524">
    <property type="term" value="F:ATP binding"/>
    <property type="evidence" value="ECO:0007669"/>
    <property type="project" value="UniProtKB-UniRule"/>
</dbReference>
<dbReference type="SUPFAM" id="SSF52540">
    <property type="entry name" value="P-loop containing nucleoside triphosphate hydrolases"/>
    <property type="match status" value="1"/>
</dbReference>
<feature type="domain" description="SF4 helicase" evidence="13">
    <location>
        <begin position="175"/>
        <end position="436"/>
    </location>
</feature>
<keyword evidence="5 12" id="KW-0378">Hydrolase</keyword>
<evidence type="ECO:0000256" key="4">
    <source>
        <dbReference type="ARBA" id="ARBA00022741"/>
    </source>
</evidence>
<evidence type="ECO:0000256" key="12">
    <source>
        <dbReference type="RuleBase" id="RU362085"/>
    </source>
</evidence>
<dbReference type="InterPro" id="IPR007693">
    <property type="entry name" value="DNA_helicase_DnaB-like_N"/>
</dbReference>
<gene>
    <name evidence="14" type="ORF">A3J50_02825</name>
</gene>
<evidence type="ECO:0000256" key="7">
    <source>
        <dbReference type="ARBA" id="ARBA00022840"/>
    </source>
</evidence>